<comment type="similarity">
    <text evidence="1">Belongs to the ABC-3 integral membrane protein family.</text>
</comment>
<feature type="transmembrane region" description="Helical" evidence="2">
    <location>
        <begin position="229"/>
        <end position="248"/>
    </location>
</feature>
<evidence type="ECO:0000313" key="3">
    <source>
        <dbReference type="EMBL" id="ASK55957.1"/>
    </source>
</evidence>
<feature type="transmembrane region" description="Helical" evidence="2">
    <location>
        <begin position="94"/>
        <end position="115"/>
    </location>
</feature>
<feature type="transmembrane region" description="Helical" evidence="2">
    <location>
        <begin position="201"/>
        <end position="222"/>
    </location>
</feature>
<evidence type="ECO:0000256" key="2">
    <source>
        <dbReference type="SAM" id="Phobius"/>
    </source>
</evidence>
<accession>A0AAU8WJZ5</accession>
<dbReference type="InterPro" id="IPR001626">
    <property type="entry name" value="ABC_TroCD"/>
</dbReference>
<sequence>MTEYSWLIAPITIGLFALVSNIILGRQVLLRGVVFIDLAMAQVAALAMVLVELYTGLEINVFIKLIASYLLTLPTALLLVYLERHLAAHLEALIGLLYVVAACLAVNLISTQAHGKELIDSLLNGRLLWADTRDIWPVVVVTIILCWVNWQKSAWLTGPAFYVLFALAIPPLVISLGVYLEFAALIMPALFALLFKPSQYWWAAFGIGLTGGAIGFFTSLWWDYPLGPSVVIAMASFGILGALCYWRLAVVKRPYFCVKQ</sequence>
<feature type="transmembrane region" description="Helical" evidence="2">
    <location>
        <begin position="6"/>
        <end position="25"/>
    </location>
</feature>
<feature type="transmembrane region" description="Helical" evidence="2">
    <location>
        <begin position="32"/>
        <end position="55"/>
    </location>
</feature>
<gene>
    <name evidence="3" type="ORF">CEQ48_14630</name>
</gene>
<proteinExistence type="inferred from homology"/>
<dbReference type="KEGG" id="vti:CEQ48_14630"/>
<feature type="transmembrane region" description="Helical" evidence="2">
    <location>
        <begin position="162"/>
        <end position="195"/>
    </location>
</feature>
<comment type="subcellular location">
    <subcellularLocation>
        <location evidence="1">Cell membrane</location>
        <topology evidence="1">Multi-pass membrane protein</topology>
    </subcellularLocation>
</comment>
<keyword evidence="1 2" id="KW-0812">Transmembrane</keyword>
<dbReference type="EMBL" id="CP022353">
    <property type="protein sequence ID" value="ASK55957.1"/>
    <property type="molecule type" value="Genomic_DNA"/>
</dbReference>
<protein>
    <submittedName>
        <fullName evidence="3">Zinc ABC transporter permease</fullName>
    </submittedName>
</protein>
<keyword evidence="1" id="KW-0813">Transport</keyword>
<dbReference type="GO" id="GO:0055085">
    <property type="term" value="P:transmembrane transport"/>
    <property type="evidence" value="ECO:0007669"/>
    <property type="project" value="InterPro"/>
</dbReference>
<dbReference type="AlphaFoldDB" id="A0AAU8WJZ5"/>
<feature type="transmembrane region" description="Helical" evidence="2">
    <location>
        <begin position="61"/>
        <end position="82"/>
    </location>
</feature>
<dbReference type="GO" id="GO:0043190">
    <property type="term" value="C:ATP-binding cassette (ABC) transporter complex"/>
    <property type="evidence" value="ECO:0007669"/>
    <property type="project" value="InterPro"/>
</dbReference>
<keyword evidence="2" id="KW-1133">Transmembrane helix</keyword>
<dbReference type="PANTHER" id="PTHR30477:SF19">
    <property type="entry name" value="METAL ABC TRANSPORTER PERMEASE"/>
    <property type="match status" value="1"/>
</dbReference>
<dbReference type="PANTHER" id="PTHR30477">
    <property type="entry name" value="ABC-TRANSPORTER METAL-BINDING PROTEIN"/>
    <property type="match status" value="1"/>
</dbReference>
<dbReference type="GO" id="GO:0010043">
    <property type="term" value="P:response to zinc ion"/>
    <property type="evidence" value="ECO:0007669"/>
    <property type="project" value="TreeGrafter"/>
</dbReference>
<name>A0AAU8WJZ5_9VIBR</name>
<reference evidence="4" key="1">
    <citation type="journal article" date="2017" name="Genome Announc.">
        <title>Complete Genome Sequence of Vibrio sp. Strain 2521-89, a Close Relative of Vibrio cholerae Isolated from Lake Water in New Mexico, USA.</title>
        <authorList>
            <person name="Liang K."/>
            <person name="Orata F.D."/>
            <person name="Winkjer N.S."/>
            <person name="Rowe L.A."/>
            <person name="Tarr C.L."/>
            <person name="Boucher Y."/>
        </authorList>
    </citation>
    <scope>NUCLEOTIDE SEQUENCE [LARGE SCALE GENOMIC DNA]</scope>
    <source>
        <strain evidence="4">2521-89</strain>
    </source>
</reference>
<evidence type="ECO:0000313" key="4">
    <source>
        <dbReference type="Proteomes" id="UP000198371"/>
    </source>
</evidence>
<reference evidence="3 4" key="2">
    <citation type="submission" date="2017-06" db="EMBL/GenBank/DDBJ databases">
        <title>Complete genome sequence of Vibrio sp. 2521-89, a close relative of Vibrio cholerae isolated from lake water in New Mexico, USA.</title>
        <authorList>
            <person name="Liang K."/>
            <person name="Orata F.D."/>
            <person name="Winkjer N.S."/>
            <person name="Tarr C.L."/>
            <person name="Boucher Y."/>
        </authorList>
    </citation>
    <scope>NUCLEOTIDE SEQUENCE [LARGE SCALE GENOMIC DNA]</scope>
    <source>
        <strain evidence="3 4">2521-89</strain>
    </source>
</reference>
<organism evidence="3 4">
    <name type="scientific">Vibrio tarriae</name>
    <dbReference type="NCBI Taxonomy" id="2014742"/>
    <lineage>
        <taxon>Bacteria</taxon>
        <taxon>Pseudomonadati</taxon>
        <taxon>Pseudomonadota</taxon>
        <taxon>Gammaproteobacteria</taxon>
        <taxon>Vibrionales</taxon>
        <taxon>Vibrionaceae</taxon>
        <taxon>Vibrio</taxon>
    </lineage>
</organism>
<dbReference type="RefSeq" id="WP_089071753.1">
    <property type="nucleotide sequence ID" value="NZ_CP022353.1"/>
</dbReference>
<feature type="transmembrane region" description="Helical" evidence="2">
    <location>
        <begin position="135"/>
        <end position="150"/>
    </location>
</feature>
<evidence type="ECO:0000256" key="1">
    <source>
        <dbReference type="RuleBase" id="RU003943"/>
    </source>
</evidence>
<keyword evidence="2" id="KW-0472">Membrane</keyword>
<dbReference type="Pfam" id="PF00950">
    <property type="entry name" value="ABC-3"/>
    <property type="match status" value="2"/>
</dbReference>
<keyword evidence="4" id="KW-1185">Reference proteome</keyword>
<dbReference type="Proteomes" id="UP000198371">
    <property type="component" value="Chromosome 1"/>
</dbReference>